<evidence type="ECO:0000313" key="10">
    <source>
        <dbReference type="Proteomes" id="UP000886523"/>
    </source>
</evidence>
<dbReference type="GO" id="GO:0000785">
    <property type="term" value="C:chromatin"/>
    <property type="evidence" value="ECO:0007669"/>
    <property type="project" value="TreeGrafter"/>
</dbReference>
<keyword evidence="3" id="KW-0677">Repeat</keyword>
<dbReference type="Pfam" id="PF00096">
    <property type="entry name" value="zf-C2H2"/>
    <property type="match status" value="2"/>
</dbReference>
<dbReference type="OrthoDB" id="8922241at2759"/>
<dbReference type="PANTHER" id="PTHR40626">
    <property type="entry name" value="MIP31509P"/>
    <property type="match status" value="1"/>
</dbReference>
<keyword evidence="10" id="KW-1185">Reference proteome</keyword>
<accession>A0A9P6B849</accession>
<comment type="caution">
    <text evidence="9">The sequence shown here is derived from an EMBL/GenBank/DDBJ whole genome shotgun (WGS) entry which is preliminary data.</text>
</comment>
<keyword evidence="5" id="KW-0862">Zinc</keyword>
<evidence type="ECO:0000256" key="1">
    <source>
        <dbReference type="ARBA" id="ARBA00004123"/>
    </source>
</evidence>
<evidence type="ECO:0000256" key="7">
    <source>
        <dbReference type="PROSITE-ProRule" id="PRU00042"/>
    </source>
</evidence>
<proteinExistence type="predicted"/>
<protein>
    <recommendedName>
        <fullName evidence="8">C2H2-type domain-containing protein</fullName>
    </recommendedName>
</protein>
<organism evidence="9 10">
    <name type="scientific">Hydnum rufescens UP504</name>
    <dbReference type="NCBI Taxonomy" id="1448309"/>
    <lineage>
        <taxon>Eukaryota</taxon>
        <taxon>Fungi</taxon>
        <taxon>Dikarya</taxon>
        <taxon>Basidiomycota</taxon>
        <taxon>Agaricomycotina</taxon>
        <taxon>Agaricomycetes</taxon>
        <taxon>Cantharellales</taxon>
        <taxon>Hydnaceae</taxon>
        <taxon>Hydnum</taxon>
    </lineage>
</organism>
<dbReference type="GO" id="GO:0005634">
    <property type="term" value="C:nucleus"/>
    <property type="evidence" value="ECO:0007669"/>
    <property type="project" value="UniProtKB-SubCell"/>
</dbReference>
<dbReference type="GO" id="GO:0000981">
    <property type="term" value="F:DNA-binding transcription factor activity, RNA polymerase II-specific"/>
    <property type="evidence" value="ECO:0007669"/>
    <property type="project" value="InterPro"/>
</dbReference>
<comment type="subcellular location">
    <subcellularLocation>
        <location evidence="1">Nucleus</location>
    </subcellularLocation>
</comment>
<keyword evidence="4 7" id="KW-0863">Zinc-finger</keyword>
<keyword evidence="6" id="KW-0539">Nucleus</keyword>
<dbReference type="EMBL" id="MU128919">
    <property type="protein sequence ID" value="KAF9519284.1"/>
    <property type="molecule type" value="Genomic_DNA"/>
</dbReference>
<dbReference type="Proteomes" id="UP000886523">
    <property type="component" value="Unassembled WGS sequence"/>
</dbReference>
<dbReference type="InterPro" id="IPR036236">
    <property type="entry name" value="Znf_C2H2_sf"/>
</dbReference>
<dbReference type="SUPFAM" id="SSF57667">
    <property type="entry name" value="beta-beta-alpha zinc fingers"/>
    <property type="match status" value="1"/>
</dbReference>
<evidence type="ECO:0000256" key="2">
    <source>
        <dbReference type="ARBA" id="ARBA00022723"/>
    </source>
</evidence>
<dbReference type="Gene3D" id="3.30.160.60">
    <property type="entry name" value="Classic Zinc Finger"/>
    <property type="match status" value="2"/>
</dbReference>
<dbReference type="InterPro" id="IPR013087">
    <property type="entry name" value="Znf_C2H2_type"/>
</dbReference>
<name>A0A9P6B849_9AGAM</name>
<evidence type="ECO:0000256" key="4">
    <source>
        <dbReference type="ARBA" id="ARBA00022771"/>
    </source>
</evidence>
<dbReference type="InterPro" id="IPR051059">
    <property type="entry name" value="VerF-like"/>
</dbReference>
<sequence length="130" mass="14534">MCNTCDGSFTRAHDLKRHQRSHSGDRAFVCRTCSSSFTRKDVLKRHIYRYGCNADRELNEELRSQRRREARTALKAVYEAELCGKTMTPEHIDAIIAASVAIAGLSSIATIPSPDTEMRNASLTTTPMLS</sequence>
<evidence type="ECO:0000256" key="5">
    <source>
        <dbReference type="ARBA" id="ARBA00022833"/>
    </source>
</evidence>
<reference evidence="9" key="1">
    <citation type="journal article" date="2020" name="Nat. Commun.">
        <title>Large-scale genome sequencing of mycorrhizal fungi provides insights into the early evolution of symbiotic traits.</title>
        <authorList>
            <person name="Miyauchi S."/>
            <person name="Kiss E."/>
            <person name="Kuo A."/>
            <person name="Drula E."/>
            <person name="Kohler A."/>
            <person name="Sanchez-Garcia M."/>
            <person name="Morin E."/>
            <person name="Andreopoulos B."/>
            <person name="Barry K.W."/>
            <person name="Bonito G."/>
            <person name="Buee M."/>
            <person name="Carver A."/>
            <person name="Chen C."/>
            <person name="Cichocki N."/>
            <person name="Clum A."/>
            <person name="Culley D."/>
            <person name="Crous P.W."/>
            <person name="Fauchery L."/>
            <person name="Girlanda M."/>
            <person name="Hayes R.D."/>
            <person name="Keri Z."/>
            <person name="LaButti K."/>
            <person name="Lipzen A."/>
            <person name="Lombard V."/>
            <person name="Magnuson J."/>
            <person name="Maillard F."/>
            <person name="Murat C."/>
            <person name="Nolan M."/>
            <person name="Ohm R.A."/>
            <person name="Pangilinan J."/>
            <person name="Pereira M.F."/>
            <person name="Perotto S."/>
            <person name="Peter M."/>
            <person name="Pfister S."/>
            <person name="Riley R."/>
            <person name="Sitrit Y."/>
            <person name="Stielow J.B."/>
            <person name="Szollosi G."/>
            <person name="Zifcakova L."/>
            <person name="Stursova M."/>
            <person name="Spatafora J.W."/>
            <person name="Tedersoo L."/>
            <person name="Vaario L.M."/>
            <person name="Yamada A."/>
            <person name="Yan M."/>
            <person name="Wang P."/>
            <person name="Xu J."/>
            <person name="Bruns T."/>
            <person name="Baldrian P."/>
            <person name="Vilgalys R."/>
            <person name="Dunand C."/>
            <person name="Henrissat B."/>
            <person name="Grigoriev I.V."/>
            <person name="Hibbett D."/>
            <person name="Nagy L.G."/>
            <person name="Martin F.M."/>
        </authorList>
    </citation>
    <scope>NUCLEOTIDE SEQUENCE</scope>
    <source>
        <strain evidence="9">UP504</strain>
    </source>
</reference>
<dbReference type="PROSITE" id="PS00028">
    <property type="entry name" value="ZINC_FINGER_C2H2_1"/>
    <property type="match status" value="1"/>
</dbReference>
<dbReference type="GO" id="GO:0000978">
    <property type="term" value="F:RNA polymerase II cis-regulatory region sequence-specific DNA binding"/>
    <property type="evidence" value="ECO:0007669"/>
    <property type="project" value="InterPro"/>
</dbReference>
<evidence type="ECO:0000259" key="8">
    <source>
        <dbReference type="PROSITE" id="PS50157"/>
    </source>
</evidence>
<evidence type="ECO:0000313" key="9">
    <source>
        <dbReference type="EMBL" id="KAF9519284.1"/>
    </source>
</evidence>
<keyword evidence="2" id="KW-0479">Metal-binding</keyword>
<evidence type="ECO:0000256" key="6">
    <source>
        <dbReference type="ARBA" id="ARBA00023242"/>
    </source>
</evidence>
<dbReference type="AlphaFoldDB" id="A0A9P6B849"/>
<gene>
    <name evidence="9" type="ORF">BS47DRAFT_1337522</name>
</gene>
<dbReference type="PANTHER" id="PTHR40626:SF11">
    <property type="entry name" value="ZINC FINGER PROTEIN YPR022C"/>
    <property type="match status" value="1"/>
</dbReference>
<evidence type="ECO:0000256" key="3">
    <source>
        <dbReference type="ARBA" id="ARBA00022737"/>
    </source>
</evidence>
<dbReference type="GO" id="GO:0008270">
    <property type="term" value="F:zinc ion binding"/>
    <property type="evidence" value="ECO:0007669"/>
    <property type="project" value="UniProtKB-KW"/>
</dbReference>
<dbReference type="PROSITE" id="PS50157">
    <property type="entry name" value="ZINC_FINGER_C2H2_2"/>
    <property type="match status" value="1"/>
</dbReference>
<feature type="domain" description="C2H2-type" evidence="8">
    <location>
        <begin position="1"/>
        <end position="27"/>
    </location>
</feature>